<dbReference type="CDD" id="cd16982">
    <property type="entry name" value="CID_Pcf11"/>
    <property type="match status" value="1"/>
</dbReference>
<dbReference type="FunFam" id="1.25.40.90:FF:000016">
    <property type="entry name" value="mRNA cleavage factor complex component Pcf11"/>
    <property type="match status" value="1"/>
</dbReference>
<feature type="compositionally biased region" description="Basic and acidic residues" evidence="1">
    <location>
        <begin position="715"/>
        <end position="732"/>
    </location>
</feature>
<feature type="compositionally biased region" description="Pro residues" evidence="1">
    <location>
        <begin position="225"/>
        <end position="242"/>
    </location>
</feature>
<gene>
    <name evidence="3" type="ORF">E0L32_008057</name>
</gene>
<dbReference type="Pfam" id="PF21936">
    <property type="entry name" value="Pcf11_C"/>
    <property type="match status" value="1"/>
</dbReference>
<dbReference type="InterPro" id="IPR045154">
    <property type="entry name" value="PCF11-like"/>
</dbReference>
<dbReference type="GO" id="GO:0003729">
    <property type="term" value="F:mRNA binding"/>
    <property type="evidence" value="ECO:0007669"/>
    <property type="project" value="InterPro"/>
</dbReference>
<dbReference type="PROSITE" id="PS51391">
    <property type="entry name" value="CID"/>
    <property type="match status" value="1"/>
</dbReference>
<dbReference type="Pfam" id="PF04818">
    <property type="entry name" value="CID"/>
    <property type="match status" value="1"/>
</dbReference>
<dbReference type="SUPFAM" id="SSF48464">
    <property type="entry name" value="ENTH/VHS domain"/>
    <property type="match status" value="1"/>
</dbReference>
<dbReference type="InterPro" id="IPR054127">
    <property type="entry name" value="Pcf11_C"/>
</dbReference>
<feature type="compositionally biased region" description="Pro residues" evidence="1">
    <location>
        <begin position="175"/>
        <end position="197"/>
    </location>
</feature>
<dbReference type="InterPro" id="IPR047415">
    <property type="entry name" value="Pcf11_CID"/>
</dbReference>
<reference evidence="3 4" key="1">
    <citation type="submission" date="2019-06" db="EMBL/GenBank/DDBJ databases">
        <title>Draft genome sequence of the filamentous fungus Phialemoniopsis curvata isolated from diesel fuel.</title>
        <authorList>
            <person name="Varaljay V.A."/>
            <person name="Lyon W.J."/>
            <person name="Crouch A.L."/>
            <person name="Drake C.E."/>
            <person name="Hollomon J.M."/>
            <person name="Nadeau L.J."/>
            <person name="Nunn H.S."/>
            <person name="Stevenson B.S."/>
            <person name="Bojanowski C.L."/>
            <person name="Crookes-Goodson W.J."/>
        </authorList>
    </citation>
    <scope>NUCLEOTIDE SEQUENCE [LARGE SCALE GENOMIC DNA]</scope>
    <source>
        <strain evidence="3 4">D216</strain>
    </source>
</reference>
<feature type="region of interest" description="Disordered" evidence="1">
    <location>
        <begin position="322"/>
        <end position="366"/>
    </location>
</feature>
<feature type="compositionally biased region" description="Pro residues" evidence="1">
    <location>
        <begin position="330"/>
        <end position="363"/>
    </location>
</feature>
<feature type="region of interest" description="Disordered" evidence="1">
    <location>
        <begin position="147"/>
        <end position="256"/>
    </location>
</feature>
<dbReference type="STRING" id="1093900.A0A507B361"/>
<feature type="compositionally biased region" description="Gly residues" evidence="1">
    <location>
        <begin position="598"/>
        <end position="615"/>
    </location>
</feature>
<dbReference type="SMART" id="SM00582">
    <property type="entry name" value="RPR"/>
    <property type="match status" value="1"/>
</dbReference>
<dbReference type="RefSeq" id="XP_030992731.1">
    <property type="nucleotide sequence ID" value="XM_031142869.1"/>
</dbReference>
<feature type="domain" description="CID" evidence="2">
    <location>
        <begin position="6"/>
        <end position="144"/>
    </location>
</feature>
<evidence type="ECO:0000259" key="2">
    <source>
        <dbReference type="PROSITE" id="PS51391"/>
    </source>
</evidence>
<sequence>MSYEDHAAGVAEDYRDALDGLTMNSRVEISNLTLIARENTEFANAIAEALQDHIKKVAPPRKLPALYLLDSIVKNVGTPYTLFFGRKLYSTFMEAYAAVDQNTRRKMDEMLKTWKEPVPGSIDTRPVFPPDVVRPIENALIKVRTSTLQANQEHMRKEQQLLSRGRPQAPYRETPTPPGGGRPTPPQNVPYGQPPYPGANGAQYPDPATQTYPIHPAQQYARSTPQPPPSAPAAMPFQPPAPAYGAPPAQPGGLSMGSLSQDVEQLITACKAEFAQNVHDASIQTRLKALLDLQSLLQAQHLPPDQLMLIKTRVDELSVEMRGRKAPSYTPTPPVTVPPYQPPPHQPPAAAPVPPPATAPPPAAGVSLDALLGRGALASLLARQSATPSATPQAAAPYTPPPPAAAAVAAIRSPVPQVAEPPKAAAAPVPDPMALMGILRKAGMLSGLPGAAPPPAAPPMHAPTPVSLPPGLASVIAAARSGAAVPREPLEEIRNDIVLTADSLKKFRPHLIPLMYDDLGPPCAQCGRRFRTDEEGRAKKTAHMDWHFRIHQRIVEAEKRGQHRSWYVDQMDALQDWIRSREAIDVDHVEDPADGKGADGGAGGAGGGSAGGAGGKQAAKVAWIPVPAGAGSTGVCPICQEQFKPIWLDEAQEWVWMDAVRVGGRVYHASCHAEATRGAESQPPAAARRGGAGGGGASGARRTPDRGFGGGRKRKAEDDHARRGKVKGEPKVDLNALPY</sequence>
<dbReference type="AlphaFoldDB" id="A0A507B361"/>
<dbReference type="FunCoup" id="A0A507B361">
    <property type="interactions" value="478"/>
</dbReference>
<dbReference type="OrthoDB" id="343582at2759"/>
<accession>A0A507B361</accession>
<dbReference type="Proteomes" id="UP000319257">
    <property type="component" value="Unassembled WGS sequence"/>
</dbReference>
<name>A0A507B361_9PEZI</name>
<dbReference type="GO" id="GO:0006369">
    <property type="term" value="P:termination of RNA polymerase II transcription"/>
    <property type="evidence" value="ECO:0007669"/>
    <property type="project" value="InterPro"/>
</dbReference>
<dbReference type="Pfam" id="PF11526">
    <property type="entry name" value="Pfc11_Clp1_ID"/>
    <property type="match status" value="1"/>
</dbReference>
<dbReference type="GO" id="GO:0031124">
    <property type="term" value="P:mRNA 3'-end processing"/>
    <property type="evidence" value="ECO:0007669"/>
    <property type="project" value="InterPro"/>
</dbReference>
<feature type="region of interest" description="Disordered" evidence="1">
    <location>
        <begin position="675"/>
        <end position="739"/>
    </location>
</feature>
<dbReference type="PANTHER" id="PTHR15921">
    <property type="entry name" value="PRE-MRNA CLEAVAGE COMPLEX II"/>
    <property type="match status" value="1"/>
</dbReference>
<keyword evidence="4" id="KW-1185">Reference proteome</keyword>
<dbReference type="GO" id="GO:0000993">
    <property type="term" value="F:RNA polymerase II complex binding"/>
    <property type="evidence" value="ECO:0007669"/>
    <property type="project" value="InterPro"/>
</dbReference>
<dbReference type="GeneID" id="41975504"/>
<dbReference type="PRINTS" id="PR01217">
    <property type="entry name" value="PRICHEXTENSN"/>
</dbReference>
<dbReference type="GO" id="GO:0005737">
    <property type="term" value="C:cytoplasm"/>
    <property type="evidence" value="ECO:0007669"/>
    <property type="project" value="TreeGrafter"/>
</dbReference>
<dbReference type="InParanoid" id="A0A507B361"/>
<dbReference type="GO" id="GO:0005849">
    <property type="term" value="C:mRNA cleavage factor complex"/>
    <property type="evidence" value="ECO:0007669"/>
    <property type="project" value="InterPro"/>
</dbReference>
<feature type="compositionally biased region" description="Low complexity" evidence="1">
    <location>
        <begin position="243"/>
        <end position="253"/>
    </location>
</feature>
<proteinExistence type="predicted"/>
<feature type="region of interest" description="Disordered" evidence="1">
    <location>
        <begin position="590"/>
        <end position="615"/>
    </location>
</feature>
<dbReference type="EMBL" id="SKBQ01000051">
    <property type="protein sequence ID" value="TPX11020.1"/>
    <property type="molecule type" value="Genomic_DNA"/>
</dbReference>
<comment type="caution">
    <text evidence="3">The sequence shown here is derived from an EMBL/GenBank/DDBJ whole genome shotgun (WGS) entry which is preliminary data.</text>
</comment>
<dbReference type="InterPro" id="IPR021605">
    <property type="entry name" value="Pcf11_Clp1-ID"/>
</dbReference>
<evidence type="ECO:0000313" key="4">
    <source>
        <dbReference type="Proteomes" id="UP000319257"/>
    </source>
</evidence>
<dbReference type="PANTHER" id="PTHR15921:SF3">
    <property type="entry name" value="PRE-MRNA CLEAVAGE COMPLEX 2 PROTEIN PCF11"/>
    <property type="match status" value="1"/>
</dbReference>
<dbReference type="InterPro" id="IPR006569">
    <property type="entry name" value="CID_dom"/>
</dbReference>
<protein>
    <recommendedName>
        <fullName evidence="2">CID domain-containing protein</fullName>
    </recommendedName>
</protein>
<evidence type="ECO:0000313" key="3">
    <source>
        <dbReference type="EMBL" id="TPX11020.1"/>
    </source>
</evidence>
<dbReference type="InterPro" id="IPR008942">
    <property type="entry name" value="ENTH_VHS"/>
</dbReference>
<dbReference type="Gene3D" id="1.25.40.90">
    <property type="match status" value="1"/>
</dbReference>
<evidence type="ECO:0000256" key="1">
    <source>
        <dbReference type="SAM" id="MobiDB-lite"/>
    </source>
</evidence>
<organism evidence="3 4">
    <name type="scientific">Thyridium curvatum</name>
    <dbReference type="NCBI Taxonomy" id="1093900"/>
    <lineage>
        <taxon>Eukaryota</taxon>
        <taxon>Fungi</taxon>
        <taxon>Dikarya</taxon>
        <taxon>Ascomycota</taxon>
        <taxon>Pezizomycotina</taxon>
        <taxon>Sordariomycetes</taxon>
        <taxon>Sordariomycetidae</taxon>
        <taxon>Thyridiales</taxon>
        <taxon>Thyridiaceae</taxon>
        <taxon>Thyridium</taxon>
    </lineage>
</organism>